<keyword evidence="2" id="KW-0963">Cytoplasm</keyword>
<protein>
    <submittedName>
        <fullName evidence="5">Uncharacterized protein LOC111007888</fullName>
    </submittedName>
</protein>
<reference evidence="5" key="1">
    <citation type="submission" date="2025-08" db="UniProtKB">
        <authorList>
            <consortium name="RefSeq"/>
        </authorList>
    </citation>
    <scope>IDENTIFICATION</scope>
    <source>
        <strain evidence="5">OHB3-1</strain>
    </source>
</reference>
<sequence length="273" mass="31044">MGAYFEKLDSKSFAVYSIALQMQITKLGLSREDIEILSDYIGILKIFLTIHCTCLPNKYFRQAQRMLLFTNVAFSLTNICRSYYQLQMLPSSISMGFFKCFLKELFFWKISPTMRTLAVNVDDAVDDIVRQFKGVSDGFMRKVVGSTSPSDKACASSNYDQKLSFNSNELRKHVSAQHYLEEANNMSDEEGERLGSENHEKVRGWHSDTELNSKSFPPRVIKRGEESDNLVVDKKNDLELRSGASDGGFSQTSYHMEDPEGMPPEGRAKDMLD</sequence>
<feature type="compositionally biased region" description="Basic and acidic residues" evidence="3">
    <location>
        <begin position="222"/>
        <end position="240"/>
    </location>
</feature>
<dbReference type="RefSeq" id="XP_022136117.1">
    <property type="nucleotide sequence ID" value="XM_022280425.1"/>
</dbReference>
<comment type="subcellular location">
    <subcellularLocation>
        <location evidence="1">Cytoplasm</location>
    </subcellularLocation>
</comment>
<accession>A0A6J1C4N8</accession>
<dbReference type="GO" id="GO:0005737">
    <property type="term" value="C:cytoplasm"/>
    <property type="evidence" value="ECO:0007669"/>
    <property type="project" value="UniProtKB-SubCell"/>
</dbReference>
<evidence type="ECO:0000256" key="1">
    <source>
        <dbReference type="ARBA" id="ARBA00004496"/>
    </source>
</evidence>
<keyword evidence="4" id="KW-1185">Reference proteome</keyword>
<dbReference type="GeneID" id="111007888"/>
<dbReference type="Proteomes" id="UP000504603">
    <property type="component" value="Unplaced"/>
</dbReference>
<evidence type="ECO:0000313" key="4">
    <source>
        <dbReference type="Proteomes" id="UP000504603"/>
    </source>
</evidence>
<gene>
    <name evidence="5" type="primary">LOC111007888</name>
</gene>
<organism evidence="4 5">
    <name type="scientific">Momordica charantia</name>
    <name type="common">Bitter gourd</name>
    <name type="synonym">Balsam pear</name>
    <dbReference type="NCBI Taxonomy" id="3673"/>
    <lineage>
        <taxon>Eukaryota</taxon>
        <taxon>Viridiplantae</taxon>
        <taxon>Streptophyta</taxon>
        <taxon>Embryophyta</taxon>
        <taxon>Tracheophyta</taxon>
        <taxon>Spermatophyta</taxon>
        <taxon>Magnoliopsida</taxon>
        <taxon>eudicotyledons</taxon>
        <taxon>Gunneridae</taxon>
        <taxon>Pentapetalae</taxon>
        <taxon>rosids</taxon>
        <taxon>fabids</taxon>
        <taxon>Cucurbitales</taxon>
        <taxon>Cucurbitaceae</taxon>
        <taxon>Momordiceae</taxon>
        <taxon>Momordica</taxon>
    </lineage>
</organism>
<dbReference type="PANTHER" id="PTHR22999:SF23">
    <property type="entry name" value="SORTING NEXIN-16"/>
    <property type="match status" value="1"/>
</dbReference>
<dbReference type="AlphaFoldDB" id="A0A6J1C4N8"/>
<evidence type="ECO:0000313" key="5">
    <source>
        <dbReference type="RefSeq" id="XP_022136117.1"/>
    </source>
</evidence>
<evidence type="ECO:0000256" key="3">
    <source>
        <dbReference type="SAM" id="MobiDB-lite"/>
    </source>
</evidence>
<dbReference type="OrthoDB" id="1751291at2759"/>
<dbReference type="KEGG" id="mcha:111007888"/>
<evidence type="ECO:0000256" key="2">
    <source>
        <dbReference type="ARBA" id="ARBA00022490"/>
    </source>
</evidence>
<dbReference type="PANTHER" id="PTHR22999">
    <property type="entry name" value="PX SERINE/THREONINE KINASE PXK"/>
    <property type="match status" value="1"/>
</dbReference>
<feature type="compositionally biased region" description="Basic and acidic residues" evidence="3">
    <location>
        <begin position="192"/>
        <end position="211"/>
    </location>
</feature>
<proteinExistence type="predicted"/>
<name>A0A6J1C4N8_MOMCH</name>
<dbReference type="InterPro" id="IPR051837">
    <property type="entry name" value="SortingNexin/PXDomain-PKLike"/>
</dbReference>
<feature type="region of interest" description="Disordered" evidence="3">
    <location>
        <begin position="183"/>
        <end position="273"/>
    </location>
</feature>